<evidence type="ECO:0000313" key="2">
    <source>
        <dbReference type="Proteomes" id="UP000253606"/>
    </source>
</evidence>
<dbReference type="EMBL" id="CP030840">
    <property type="protein sequence ID" value="AXC12709.1"/>
    <property type="molecule type" value="Genomic_DNA"/>
</dbReference>
<accession>A0A2Z5G0Z0</accession>
<sequence length="417" mass="46079">MQHPPRQRLSSNARLRSYRRLRDAESIASKSRCAPSSRRFALASDAATAATNSARRHACTRKLSRCLRGGCDEAPSTLAAPGESIAVMGRREDWAETVWKSDRVGHALVLVFTGIAVWAAYTVRSPGVSVGLLATAAGIMSIRTDMHIVEKVSWMLILMVLATAEIHSIGKSNFENNKQRAELNSEFSHIASTQKSEFEATAGELTRAYELSQKQFKATIDDLSQTNHQERRRFRALVTQNKKLFEHEEQLAESYSGRITAGKMVTPHNGCEGKAPPGSTLILYPDYTGFADHFPYTVLEVNGRPQFQLKQVSPGVITPILDIRDADDKIIARFDENGFVVGRRLSVSRPNPSTLIVIDEYGNEAINISYFNDHAISLSRYIYVNKQKRPLGQFASHASFGSGSCIGGSIGSDFLVR</sequence>
<proteinExistence type="predicted"/>
<dbReference type="AlphaFoldDB" id="A0A2Z5G0Z0"/>
<keyword evidence="2" id="KW-1185">Reference proteome</keyword>
<gene>
    <name evidence="1" type="ORF">ACPOL_3422</name>
</gene>
<organism evidence="1 2">
    <name type="scientific">Acidisarcina polymorpha</name>
    <dbReference type="NCBI Taxonomy" id="2211140"/>
    <lineage>
        <taxon>Bacteria</taxon>
        <taxon>Pseudomonadati</taxon>
        <taxon>Acidobacteriota</taxon>
        <taxon>Terriglobia</taxon>
        <taxon>Terriglobales</taxon>
        <taxon>Acidobacteriaceae</taxon>
        <taxon>Acidisarcina</taxon>
    </lineage>
</organism>
<name>A0A2Z5G0Z0_9BACT</name>
<dbReference type="KEGG" id="abas:ACPOL_3422"/>
<protein>
    <submittedName>
        <fullName evidence="1">Uncharacterized protein</fullName>
    </submittedName>
</protein>
<dbReference type="Proteomes" id="UP000253606">
    <property type="component" value="Chromosome"/>
</dbReference>
<reference evidence="1 2" key="1">
    <citation type="journal article" date="2018" name="Front. Microbiol.">
        <title>Hydrolytic Capabilities as a Key to Environmental Success: Chitinolytic and Cellulolytic Acidobacteria From Acidic Sub-arctic Soils and Boreal Peatlands.</title>
        <authorList>
            <person name="Belova S.E."/>
            <person name="Ravin N.V."/>
            <person name="Pankratov T.A."/>
            <person name="Rakitin A.L."/>
            <person name="Ivanova A.A."/>
            <person name="Beletsky A.V."/>
            <person name="Mardanov A.V."/>
            <person name="Sinninghe Damste J.S."/>
            <person name="Dedysh S.N."/>
        </authorList>
    </citation>
    <scope>NUCLEOTIDE SEQUENCE [LARGE SCALE GENOMIC DNA]</scope>
    <source>
        <strain evidence="1 2">SBC82</strain>
    </source>
</reference>
<evidence type="ECO:0000313" key="1">
    <source>
        <dbReference type="EMBL" id="AXC12709.1"/>
    </source>
</evidence>